<protein>
    <recommendedName>
        <fullName evidence="3">CarboxypepD_reg-like domain-containing protein</fullName>
    </recommendedName>
</protein>
<dbReference type="STRING" id="1513896.SAMN05660841_03819"/>
<evidence type="ECO:0000313" key="1">
    <source>
        <dbReference type="EMBL" id="SKC04345.1"/>
    </source>
</evidence>
<evidence type="ECO:0008006" key="3">
    <source>
        <dbReference type="Google" id="ProtNLM"/>
    </source>
</evidence>
<sequence>MQKCSFTLVNTNLNIISLLFLLFFCLSAYSQQKVEGLIFDKDTKQRIGRVLIINKTSGANVFNNSRGEFALEMSLGDQIIAQREQYFGDTLTYEGQKVLIFNLKKTSIYIDPVTVVGKKSPEQILAERRRDYDKAYKLADPGSYLSVGPTGAGLSINAIYSLFSKEAKNARRLTKYFEREYEENIVDMRFSKELVKSVIGLEGEPLDNFMVRYRPSYDFVSLATHYQMVNYIKSKYQYFKFVPYIKPLPDLNKIDISNND</sequence>
<dbReference type="EMBL" id="FUZF01000022">
    <property type="protein sequence ID" value="SKC04345.1"/>
    <property type="molecule type" value="Genomic_DNA"/>
</dbReference>
<dbReference type="Proteomes" id="UP000190150">
    <property type="component" value="Unassembled WGS sequence"/>
</dbReference>
<keyword evidence="2" id="KW-1185">Reference proteome</keyword>
<accession>A0A1T5G7I1</accession>
<evidence type="ECO:0000313" key="2">
    <source>
        <dbReference type="Proteomes" id="UP000190150"/>
    </source>
</evidence>
<organism evidence="1 2">
    <name type="scientific">Sphingobacterium nematocida</name>
    <dbReference type="NCBI Taxonomy" id="1513896"/>
    <lineage>
        <taxon>Bacteria</taxon>
        <taxon>Pseudomonadati</taxon>
        <taxon>Bacteroidota</taxon>
        <taxon>Sphingobacteriia</taxon>
        <taxon>Sphingobacteriales</taxon>
        <taxon>Sphingobacteriaceae</taxon>
        <taxon>Sphingobacterium</taxon>
    </lineage>
</organism>
<name>A0A1T5G7I1_9SPHI</name>
<dbReference type="AlphaFoldDB" id="A0A1T5G7I1"/>
<reference evidence="2" key="1">
    <citation type="submission" date="2017-02" db="EMBL/GenBank/DDBJ databases">
        <authorList>
            <person name="Varghese N."/>
            <person name="Submissions S."/>
        </authorList>
    </citation>
    <scope>NUCLEOTIDE SEQUENCE [LARGE SCALE GENOMIC DNA]</scope>
    <source>
        <strain evidence="2">DSM 24091</strain>
    </source>
</reference>
<gene>
    <name evidence="1" type="ORF">SAMN05660841_03819</name>
</gene>
<proteinExistence type="predicted"/>